<gene>
    <name evidence="2" type="ORF">J2S44_006706</name>
</gene>
<accession>A0AAE4CUK6</accession>
<dbReference type="AlphaFoldDB" id="A0AAE4CUK6"/>
<dbReference type="Proteomes" id="UP001183629">
    <property type="component" value="Unassembled WGS sequence"/>
</dbReference>
<feature type="region of interest" description="Disordered" evidence="1">
    <location>
        <begin position="1"/>
        <end position="24"/>
    </location>
</feature>
<dbReference type="RefSeq" id="WP_310422180.1">
    <property type="nucleotide sequence ID" value="NZ_JAVDYC010000001.1"/>
</dbReference>
<protein>
    <submittedName>
        <fullName evidence="2">Uncharacterized protein</fullName>
    </submittedName>
</protein>
<proteinExistence type="predicted"/>
<evidence type="ECO:0000256" key="1">
    <source>
        <dbReference type="SAM" id="MobiDB-lite"/>
    </source>
</evidence>
<sequence>MEAAEGLRRLPAAPPKAGVTWAEPGPRVDEIDAEGWARIRRALPTSTVVCDFIGESRVVVVVRHGRAESAS</sequence>
<name>A0AAE4CUK6_9ACTN</name>
<evidence type="ECO:0000313" key="3">
    <source>
        <dbReference type="Proteomes" id="UP001183629"/>
    </source>
</evidence>
<organism evidence="2 3">
    <name type="scientific">Catenuloplanes niger</name>
    <dbReference type="NCBI Taxonomy" id="587534"/>
    <lineage>
        <taxon>Bacteria</taxon>
        <taxon>Bacillati</taxon>
        <taxon>Actinomycetota</taxon>
        <taxon>Actinomycetes</taxon>
        <taxon>Micromonosporales</taxon>
        <taxon>Micromonosporaceae</taxon>
        <taxon>Catenuloplanes</taxon>
    </lineage>
</organism>
<keyword evidence="3" id="KW-1185">Reference proteome</keyword>
<comment type="caution">
    <text evidence="2">The sequence shown here is derived from an EMBL/GenBank/DDBJ whole genome shotgun (WGS) entry which is preliminary data.</text>
</comment>
<dbReference type="EMBL" id="JAVDYC010000001">
    <property type="protein sequence ID" value="MDR7326456.1"/>
    <property type="molecule type" value="Genomic_DNA"/>
</dbReference>
<evidence type="ECO:0000313" key="2">
    <source>
        <dbReference type="EMBL" id="MDR7326456.1"/>
    </source>
</evidence>
<reference evidence="2 3" key="1">
    <citation type="submission" date="2023-07" db="EMBL/GenBank/DDBJ databases">
        <title>Sequencing the genomes of 1000 actinobacteria strains.</title>
        <authorList>
            <person name="Klenk H.-P."/>
        </authorList>
    </citation>
    <scope>NUCLEOTIDE SEQUENCE [LARGE SCALE GENOMIC DNA]</scope>
    <source>
        <strain evidence="2 3">DSM 44711</strain>
    </source>
</reference>